<name>A0A653E6U8_9PSED</name>
<dbReference type="AlphaFoldDB" id="A0A653E6U8"/>
<proteinExistence type="predicted"/>
<protein>
    <submittedName>
        <fullName evidence="1">Uncharacterized protein</fullName>
    </submittedName>
</protein>
<organism evidence="1">
    <name type="scientific">Pseudomonas marincola</name>
    <dbReference type="NCBI Taxonomy" id="437900"/>
    <lineage>
        <taxon>Bacteria</taxon>
        <taxon>Pseudomonadati</taxon>
        <taxon>Pseudomonadota</taxon>
        <taxon>Gammaproteobacteria</taxon>
        <taxon>Pseudomonadales</taxon>
        <taxon>Pseudomonadaceae</taxon>
        <taxon>Pseudomonas</taxon>
    </lineage>
</organism>
<dbReference type="EMBL" id="LR215729">
    <property type="protein sequence ID" value="VEV98425.1"/>
    <property type="molecule type" value="Genomic_DNA"/>
</dbReference>
<reference evidence="1" key="1">
    <citation type="submission" date="2019-02" db="EMBL/GenBank/DDBJ databases">
        <authorList>
            <consortium name="Genoscope - CEA"/>
            <person name="William W."/>
        </authorList>
    </citation>
    <scope>NUCLEOTIDE SEQUENCE [LARGE SCALE GENOMIC DNA]</scope>
    <source>
        <strain evidence="1">YSy11</strain>
    </source>
</reference>
<gene>
    <name evidence="1" type="ORF">PMYSY11_3381</name>
</gene>
<evidence type="ECO:0000313" key="1">
    <source>
        <dbReference type="EMBL" id="VEV98425.1"/>
    </source>
</evidence>
<sequence length="87" mass="8996">MYRARQPADGGTVAVAQTRFDRAAQKPARRSLSPAAAPCGCIPLPDIAHANAHIACVPGGTTAYRAAATIIQMLGQCTLEEQGSAHP</sequence>
<accession>A0A653E6U8</accession>